<evidence type="ECO:0000313" key="2">
    <source>
        <dbReference type="EMBL" id="CAF0803982.1"/>
    </source>
</evidence>
<sequence>MDKLCIRSYIKTRWLLGLTAAQVHDELIAGYRPGAVSYSTVTNRIKLHFQTHMFQVKRRLSNTESSKEETKKYRTTYDDKKIINCFENLSNELFYEIFDYLEGCDLFKAFSNLNSRFQAMVTSSSLRLKIDLRFHPEVILQYCSTCVVVPNKHRIKLNFRTRMLQVKRGQSTSESSEDETKKLKTTYDDKKITNCFENLSNELFYEIFDYFEGYKLYKAFSNLNSRFQALLTCSSLRLKIDLCFHPEAILQYCANSIVVPNKDRIISLSLANSLLYQFYAEFDELEMFLMKVSPHLEVLRVNSCSDVTYLDANRWERIISKHLLHLNKFEFKYEESIDEELVATVYHERLNEFKSLFWIKRQWFFKISIDTDFWDSNVIVYSIHSYSKDEDIFHKDTNNYQSFIDDIGHNMIEKSIIPDQQEFITSSKMISETTYDDKKQVDCFENLSNELFYEIFDYLEGCDLFKAFSNLNNRFQALLTSSSLRLKIDLRYREETILQYCSTYVVVPNKDRIISFSLGHDHPYNSYPALFKIDSSFSRLESLYNKLSFLALESCIPISIANNEQYSSIKYLIIDHCCSLDDLIAILSYTSQLCRLTCYQLDESKKNIVKDALNSILSLTCISIAECSTKFDEIEMFLTNVSSQLEVLRINTFKDVNYLDANRWERIISQHLHHLNIFEFKYEELAREGLEVTVYHERLNEFNSLFWIKRKWFFRIYIDTRFHDDNMMIYSIYPYRETHSNFHKDKKNDESLSNDISQNLIQHGIILNDNFTLAHMFQFKRQLHNTKSFEEQIKKSRTTYDDKKIISYFENLSNELFYEIFDYLDGYEIYKAFTNLNTRFKVLLTSSSLRLKIDLRYQEETILQYCSTYVVVPNKDRIISLRSPNHDDYNSATWESSIN</sequence>
<dbReference type="InterPro" id="IPR001810">
    <property type="entry name" value="F-box_dom"/>
</dbReference>
<organism evidence="2 3">
    <name type="scientific">Rotaria sordida</name>
    <dbReference type="NCBI Taxonomy" id="392033"/>
    <lineage>
        <taxon>Eukaryota</taxon>
        <taxon>Metazoa</taxon>
        <taxon>Spiralia</taxon>
        <taxon>Gnathifera</taxon>
        <taxon>Rotifera</taxon>
        <taxon>Eurotatoria</taxon>
        <taxon>Bdelloidea</taxon>
        <taxon>Philodinida</taxon>
        <taxon>Philodinidae</taxon>
        <taxon>Rotaria</taxon>
    </lineage>
</organism>
<evidence type="ECO:0000259" key="1">
    <source>
        <dbReference type="SMART" id="SM00256"/>
    </source>
</evidence>
<feature type="domain" description="F-box" evidence="1">
    <location>
        <begin position="199"/>
        <end position="240"/>
    </location>
</feature>
<comment type="caution">
    <text evidence="2">The sequence shown here is derived from an EMBL/GenBank/DDBJ whole genome shotgun (WGS) entry which is preliminary data.</text>
</comment>
<feature type="domain" description="F-box" evidence="1">
    <location>
        <begin position="447"/>
        <end position="488"/>
    </location>
</feature>
<evidence type="ECO:0000313" key="3">
    <source>
        <dbReference type="Proteomes" id="UP000663889"/>
    </source>
</evidence>
<dbReference type="AlphaFoldDB" id="A0A813T4P8"/>
<reference evidence="2" key="1">
    <citation type="submission" date="2021-02" db="EMBL/GenBank/DDBJ databases">
        <authorList>
            <person name="Nowell W R."/>
        </authorList>
    </citation>
    <scope>NUCLEOTIDE SEQUENCE</scope>
</reference>
<accession>A0A813T4P8</accession>
<name>A0A813T4P8_9BILA</name>
<dbReference type="EMBL" id="CAJNOU010000013">
    <property type="protein sequence ID" value="CAF0803982.1"/>
    <property type="molecule type" value="Genomic_DNA"/>
</dbReference>
<protein>
    <recommendedName>
        <fullName evidence="1">F-box domain-containing protein</fullName>
    </recommendedName>
</protein>
<dbReference type="SMART" id="SM00256">
    <property type="entry name" value="FBOX"/>
    <property type="match status" value="4"/>
</dbReference>
<dbReference type="Proteomes" id="UP000663889">
    <property type="component" value="Unassembled WGS sequence"/>
</dbReference>
<feature type="domain" description="F-box" evidence="1">
    <location>
        <begin position="89"/>
        <end position="130"/>
    </location>
</feature>
<proteinExistence type="predicted"/>
<gene>
    <name evidence="2" type="ORF">SEV965_LOCUS775</name>
</gene>
<feature type="domain" description="F-box" evidence="1">
    <location>
        <begin position="812"/>
        <end position="853"/>
    </location>
</feature>